<dbReference type="PANTHER" id="PTHR31250">
    <property type="entry name" value="IQ DOMAIN-CONTAINING PROTEIN IQM3"/>
    <property type="match status" value="1"/>
</dbReference>
<gene>
    <name evidence="6" type="ORF">TrCOL_g11556</name>
</gene>
<feature type="compositionally biased region" description="Basic and acidic residues" evidence="5">
    <location>
        <begin position="49"/>
        <end position="81"/>
    </location>
</feature>
<dbReference type="PANTHER" id="PTHR31250:SF27">
    <property type="entry name" value="IQ DOMAIN-CONTAINING PROTEIN IQM5"/>
    <property type="match status" value="1"/>
</dbReference>
<feature type="compositionally biased region" description="Basic and acidic residues" evidence="5">
    <location>
        <begin position="152"/>
        <end position="164"/>
    </location>
</feature>
<feature type="region of interest" description="Disordered" evidence="5">
    <location>
        <begin position="603"/>
        <end position="626"/>
    </location>
</feature>
<keyword evidence="4" id="KW-0539">Nucleus</keyword>
<protein>
    <submittedName>
        <fullName evidence="6">Uncharacterized protein</fullName>
    </submittedName>
</protein>
<evidence type="ECO:0000256" key="4">
    <source>
        <dbReference type="ARBA" id="ARBA00023242"/>
    </source>
</evidence>
<evidence type="ECO:0000256" key="5">
    <source>
        <dbReference type="SAM" id="MobiDB-lite"/>
    </source>
</evidence>
<feature type="region of interest" description="Disordered" evidence="5">
    <location>
        <begin position="21"/>
        <end position="87"/>
    </location>
</feature>
<evidence type="ECO:0000256" key="2">
    <source>
        <dbReference type="ARBA" id="ARBA00004496"/>
    </source>
</evidence>
<accession>A0A9W7GBI8</accession>
<evidence type="ECO:0000256" key="1">
    <source>
        <dbReference type="ARBA" id="ARBA00004123"/>
    </source>
</evidence>
<comment type="subcellular location">
    <subcellularLocation>
        <location evidence="2">Cytoplasm</location>
    </subcellularLocation>
    <subcellularLocation>
        <location evidence="1">Nucleus</location>
    </subcellularLocation>
</comment>
<feature type="compositionally biased region" description="Basic and acidic residues" evidence="5">
    <location>
        <begin position="186"/>
        <end position="201"/>
    </location>
</feature>
<dbReference type="GO" id="GO:0005634">
    <property type="term" value="C:nucleus"/>
    <property type="evidence" value="ECO:0007669"/>
    <property type="project" value="UniProtKB-SubCell"/>
</dbReference>
<keyword evidence="7" id="KW-1185">Reference proteome</keyword>
<evidence type="ECO:0000313" key="6">
    <source>
        <dbReference type="EMBL" id="GMI40278.1"/>
    </source>
</evidence>
<feature type="compositionally biased region" description="Basic and acidic residues" evidence="5">
    <location>
        <begin position="614"/>
        <end position="626"/>
    </location>
</feature>
<dbReference type="Proteomes" id="UP001165065">
    <property type="component" value="Unassembled WGS sequence"/>
</dbReference>
<organism evidence="6 7">
    <name type="scientific">Triparma columacea</name>
    <dbReference type="NCBI Taxonomy" id="722753"/>
    <lineage>
        <taxon>Eukaryota</taxon>
        <taxon>Sar</taxon>
        <taxon>Stramenopiles</taxon>
        <taxon>Ochrophyta</taxon>
        <taxon>Bolidophyceae</taxon>
        <taxon>Parmales</taxon>
        <taxon>Triparmaceae</taxon>
        <taxon>Triparma</taxon>
    </lineage>
</organism>
<evidence type="ECO:0000313" key="7">
    <source>
        <dbReference type="Proteomes" id="UP001165065"/>
    </source>
</evidence>
<keyword evidence="3" id="KW-0963">Cytoplasm</keyword>
<dbReference type="InterPro" id="IPR044159">
    <property type="entry name" value="IQM"/>
</dbReference>
<evidence type="ECO:0000256" key="3">
    <source>
        <dbReference type="ARBA" id="ARBA00022490"/>
    </source>
</evidence>
<dbReference type="GO" id="GO:0005737">
    <property type="term" value="C:cytoplasm"/>
    <property type="evidence" value="ECO:0007669"/>
    <property type="project" value="UniProtKB-SubCell"/>
</dbReference>
<comment type="caution">
    <text evidence="6">The sequence shown here is derived from an EMBL/GenBank/DDBJ whole genome shotgun (WGS) entry which is preliminary data.</text>
</comment>
<feature type="compositionally biased region" description="Acidic residues" evidence="5">
    <location>
        <begin position="165"/>
        <end position="185"/>
    </location>
</feature>
<feature type="region of interest" description="Disordered" evidence="5">
    <location>
        <begin position="149"/>
        <end position="209"/>
    </location>
</feature>
<dbReference type="OrthoDB" id="7344096at2759"/>
<proteinExistence type="predicted"/>
<sequence length="682" mass="75615">MSNDTPPRNNMEMRDIDASILEVGINMSPPRVRGGKRRAMRRATQILPKQDRGNGESKETKEGGEGDSRGRGGKDKDRGGEGWDDVIVRPTVLEHKCSLAGDEIEDIVEGGGGETRPDSQEEFGMLLTRSKSFIDRELAEAAQFAEAVGEEVPTRMEEVRRVIESDDERDSDGDSEDEEEEEEQRGEEGRRMEEEFKKEVEEGGNNEDVFEIEFNAEDTFGGQKAEEDREGGQGLEFSFNMSMDEDLEQDTGVRDSVDTLKGMGLPPLPPSSQTFTPSASNPSPLIKVPAESGYIYKGLKFNPPQVVKRGLSRGNTSQLHRKAWLEVSDKHHRYGKNLRIYYREWERLGHPFGMFFEWLDSKGTAEGQELPELEECNRAKLDADTVEYILDPGRQRDFGITIEVGGGSGGGGGGGEILANRKEQEREERNKFESRGIISCSPPVSSHFQAQRDMMAHARLLPSGGEEGRFGDGSKGDNNAIFLDSSGSVVNTGPEGWIFVLRDGGMYAAPKVTQRKDEVKKRFHHSSFFGGKAVEAAGIIITNHEGRLLRLYPHSGHYRPGEAHLQRTLLFLKKRGLKLRRFDVDLQQIFHVARKEVPNASGVSFGAAGGNGGRKKDGGPKKAKKTDSLHLRTAAYVASFLAHKALFIGEGIFSQIHKIRTTGARNVKDALIRIDADLPEEL</sequence>
<name>A0A9W7GBI8_9STRA</name>
<reference evidence="7" key="1">
    <citation type="journal article" date="2023" name="Commun. Biol.">
        <title>Genome analysis of Parmales, the sister group of diatoms, reveals the evolutionary specialization of diatoms from phago-mixotrophs to photoautotrophs.</title>
        <authorList>
            <person name="Ban H."/>
            <person name="Sato S."/>
            <person name="Yoshikawa S."/>
            <person name="Yamada K."/>
            <person name="Nakamura Y."/>
            <person name="Ichinomiya M."/>
            <person name="Sato N."/>
            <person name="Blanc-Mathieu R."/>
            <person name="Endo H."/>
            <person name="Kuwata A."/>
            <person name="Ogata H."/>
        </authorList>
    </citation>
    <scope>NUCLEOTIDE SEQUENCE [LARGE SCALE GENOMIC DNA]</scope>
</reference>
<dbReference type="EMBL" id="BRYA01001193">
    <property type="protein sequence ID" value="GMI40278.1"/>
    <property type="molecule type" value="Genomic_DNA"/>
</dbReference>
<dbReference type="AlphaFoldDB" id="A0A9W7GBI8"/>